<evidence type="ECO:0000256" key="2">
    <source>
        <dbReference type="SAM" id="Phobius"/>
    </source>
</evidence>
<name>A0A7C8MG19_9PLEO</name>
<accession>A0A7C8MG19</accession>
<keyword evidence="2" id="KW-1133">Transmembrane helix</keyword>
<feature type="compositionally biased region" description="Polar residues" evidence="1">
    <location>
        <begin position="12"/>
        <end position="23"/>
    </location>
</feature>
<organism evidence="3 4">
    <name type="scientific">Massariosphaeria phaeospora</name>
    <dbReference type="NCBI Taxonomy" id="100035"/>
    <lineage>
        <taxon>Eukaryota</taxon>
        <taxon>Fungi</taxon>
        <taxon>Dikarya</taxon>
        <taxon>Ascomycota</taxon>
        <taxon>Pezizomycotina</taxon>
        <taxon>Dothideomycetes</taxon>
        <taxon>Pleosporomycetidae</taxon>
        <taxon>Pleosporales</taxon>
        <taxon>Pleosporales incertae sedis</taxon>
        <taxon>Massariosphaeria</taxon>
    </lineage>
</organism>
<evidence type="ECO:0000313" key="3">
    <source>
        <dbReference type="EMBL" id="KAF2877578.1"/>
    </source>
</evidence>
<feature type="compositionally biased region" description="Basic and acidic residues" evidence="1">
    <location>
        <begin position="282"/>
        <end position="291"/>
    </location>
</feature>
<dbReference type="Proteomes" id="UP000481861">
    <property type="component" value="Unassembled WGS sequence"/>
</dbReference>
<sequence>MISASFPDPRTVQLSPSNVSISAYPTPESIEEALALSTGAPRTPPDPEYTSRPAMNRSQSSNWFMEIRKSAASRSRKISHTTIQTDATETQPAFESDRFAVDMPTTREPVMEVPVFRAKLPSPSKAQAEAFQTYKRKGQQAKERNQLDGVRVPSKIVSYDAYAAQKHTGHRTSEAADMLNHVSSPQPLPLAGSFPISPPIPQSSWTQAEKRPHLRPTRSVSDSGNISIPRKPIGHANLRSAERIQYHHDEVGTGATRATRSPSPRATPTPSPSKIKLRFRPKASDADRPQKESWAGLYRSPQSSADASRDTSPTKTHFADTTTGADVFKHTSDDITAASAAAGVAKTKAKSTPKKTPQKRTLASRWAWLRSAGPRVNKPTATHTIPTSVPAKAATYIDPFVRHATPVPPIHSITPTVSRPASPKKLVRAAALPKPKDNFKSGFAQLKSLCLLIVKLCLLVYVLVGLYFLLDAIREAVNTLTAPFRGVGMIVGCIWAGIAWVARLLGRVWDTLGFRITFSGG</sequence>
<evidence type="ECO:0000256" key="1">
    <source>
        <dbReference type="SAM" id="MobiDB-lite"/>
    </source>
</evidence>
<keyword evidence="2" id="KW-0472">Membrane</keyword>
<dbReference type="OrthoDB" id="3755781at2759"/>
<keyword evidence="2" id="KW-0812">Transmembrane</keyword>
<feature type="region of interest" description="Disordered" evidence="1">
    <location>
        <begin position="251"/>
        <end position="319"/>
    </location>
</feature>
<reference evidence="3 4" key="1">
    <citation type="submission" date="2020-01" db="EMBL/GenBank/DDBJ databases">
        <authorList>
            <consortium name="DOE Joint Genome Institute"/>
            <person name="Haridas S."/>
            <person name="Albert R."/>
            <person name="Binder M."/>
            <person name="Bloem J."/>
            <person name="Labutti K."/>
            <person name="Salamov A."/>
            <person name="Andreopoulos B."/>
            <person name="Baker S.E."/>
            <person name="Barry K."/>
            <person name="Bills G."/>
            <person name="Bluhm B.H."/>
            <person name="Cannon C."/>
            <person name="Castanera R."/>
            <person name="Culley D.E."/>
            <person name="Daum C."/>
            <person name="Ezra D."/>
            <person name="Gonzalez J.B."/>
            <person name="Henrissat B."/>
            <person name="Kuo A."/>
            <person name="Liang C."/>
            <person name="Lipzen A."/>
            <person name="Lutzoni F."/>
            <person name="Magnuson J."/>
            <person name="Mondo S."/>
            <person name="Nolan M."/>
            <person name="Ohm R."/>
            <person name="Pangilinan J."/>
            <person name="Park H.-J.H."/>
            <person name="Ramirez L."/>
            <person name="Alfaro M."/>
            <person name="Sun H."/>
            <person name="Tritt A."/>
            <person name="Yoshinaga Y."/>
            <person name="Zwiers L.-H.L."/>
            <person name="Turgeon B.G."/>
            <person name="Goodwin S.B."/>
            <person name="Spatafora J.W."/>
            <person name="Crous P.W."/>
            <person name="Grigoriev I.V."/>
        </authorList>
    </citation>
    <scope>NUCLEOTIDE SEQUENCE [LARGE SCALE GENOMIC DNA]</scope>
    <source>
        <strain evidence="3 4">CBS 611.86</strain>
    </source>
</reference>
<protein>
    <submittedName>
        <fullName evidence="3">Uncharacterized protein</fullName>
    </submittedName>
</protein>
<feature type="compositionally biased region" description="Polar residues" evidence="1">
    <location>
        <begin position="300"/>
        <end position="319"/>
    </location>
</feature>
<dbReference type="AlphaFoldDB" id="A0A7C8MG19"/>
<feature type="region of interest" description="Disordered" evidence="1">
    <location>
        <begin position="1"/>
        <end position="61"/>
    </location>
</feature>
<evidence type="ECO:0000313" key="4">
    <source>
        <dbReference type="Proteomes" id="UP000481861"/>
    </source>
</evidence>
<gene>
    <name evidence="3" type="ORF">BDV95DRAFT_590135</name>
</gene>
<feature type="region of interest" description="Disordered" evidence="1">
    <location>
        <begin position="181"/>
        <end position="233"/>
    </location>
</feature>
<feature type="transmembrane region" description="Helical" evidence="2">
    <location>
        <begin position="482"/>
        <end position="505"/>
    </location>
</feature>
<feature type="transmembrane region" description="Helical" evidence="2">
    <location>
        <begin position="449"/>
        <end position="470"/>
    </location>
</feature>
<dbReference type="EMBL" id="JAADJZ010000002">
    <property type="protein sequence ID" value="KAF2877578.1"/>
    <property type="molecule type" value="Genomic_DNA"/>
</dbReference>
<proteinExistence type="predicted"/>
<feature type="compositionally biased region" description="Low complexity" evidence="1">
    <location>
        <begin position="255"/>
        <end position="264"/>
    </location>
</feature>
<keyword evidence="4" id="KW-1185">Reference proteome</keyword>
<comment type="caution">
    <text evidence="3">The sequence shown here is derived from an EMBL/GenBank/DDBJ whole genome shotgun (WGS) entry which is preliminary data.</text>
</comment>